<feature type="non-terminal residue" evidence="1">
    <location>
        <position position="1"/>
    </location>
</feature>
<accession>A0A8S2YJB8</accession>
<evidence type="ECO:0000313" key="3">
    <source>
        <dbReference type="Proteomes" id="UP000681967"/>
    </source>
</evidence>
<sequence length="60" mass="7290">WRGRLYQRYMLGQRKDCAPIAEALHNCMFWLQRQDVQELVRGIALKTKFYFLTLLSNRKN</sequence>
<evidence type="ECO:0000313" key="2">
    <source>
        <dbReference type="EMBL" id="CAF4771945.1"/>
    </source>
</evidence>
<evidence type="ECO:0000313" key="1">
    <source>
        <dbReference type="EMBL" id="CAF4549619.1"/>
    </source>
</evidence>
<protein>
    <submittedName>
        <fullName evidence="1">Uncharacterized protein</fullName>
    </submittedName>
</protein>
<dbReference type="EMBL" id="CAJOBJ010143108">
    <property type="protein sequence ID" value="CAF4771945.1"/>
    <property type="molecule type" value="Genomic_DNA"/>
</dbReference>
<dbReference type="EMBL" id="CAJOBH010087838">
    <property type="protein sequence ID" value="CAF4549619.1"/>
    <property type="molecule type" value="Genomic_DNA"/>
</dbReference>
<dbReference type="AlphaFoldDB" id="A0A8S2YJB8"/>
<name>A0A8S2YJB8_9BILA</name>
<comment type="caution">
    <text evidence="1">The sequence shown here is derived from an EMBL/GenBank/DDBJ whole genome shotgun (WGS) entry which is preliminary data.</text>
</comment>
<reference evidence="1" key="1">
    <citation type="submission" date="2021-02" db="EMBL/GenBank/DDBJ databases">
        <authorList>
            <person name="Nowell W R."/>
        </authorList>
    </citation>
    <scope>NUCLEOTIDE SEQUENCE</scope>
</reference>
<gene>
    <name evidence="1" type="ORF">BYL167_LOCUS38046</name>
    <name evidence="2" type="ORF">GIL414_LOCUS45982</name>
</gene>
<dbReference type="Proteomes" id="UP000681720">
    <property type="component" value="Unassembled WGS sequence"/>
</dbReference>
<dbReference type="Proteomes" id="UP000681967">
    <property type="component" value="Unassembled WGS sequence"/>
</dbReference>
<organism evidence="1 3">
    <name type="scientific">Rotaria magnacalcarata</name>
    <dbReference type="NCBI Taxonomy" id="392030"/>
    <lineage>
        <taxon>Eukaryota</taxon>
        <taxon>Metazoa</taxon>
        <taxon>Spiralia</taxon>
        <taxon>Gnathifera</taxon>
        <taxon>Rotifera</taxon>
        <taxon>Eurotatoria</taxon>
        <taxon>Bdelloidea</taxon>
        <taxon>Philodinida</taxon>
        <taxon>Philodinidae</taxon>
        <taxon>Rotaria</taxon>
    </lineage>
</organism>
<proteinExistence type="predicted"/>